<organism evidence="2 3">
    <name type="scientific">SAR86 cluster bacterium</name>
    <dbReference type="NCBI Taxonomy" id="2030880"/>
    <lineage>
        <taxon>Bacteria</taxon>
        <taxon>Pseudomonadati</taxon>
        <taxon>Pseudomonadota</taxon>
        <taxon>Gammaproteobacteria</taxon>
        <taxon>SAR86 cluster</taxon>
    </lineage>
</organism>
<keyword evidence="1" id="KW-0472">Membrane</keyword>
<sequence length="73" mass="8126">MINKDNPALKIITDCIVWPLVAIQIIVYCGLIFISRSFLGVLPTVILLGLGTVALFLWTKMALDYSKQEKSKS</sequence>
<feature type="transmembrane region" description="Helical" evidence="1">
    <location>
        <begin position="40"/>
        <end position="63"/>
    </location>
</feature>
<keyword evidence="1" id="KW-1133">Transmembrane helix</keyword>
<dbReference type="EMBL" id="NVVJ01000038">
    <property type="protein sequence ID" value="PCJ23493.1"/>
    <property type="molecule type" value="Genomic_DNA"/>
</dbReference>
<reference evidence="3" key="1">
    <citation type="submission" date="2017-08" db="EMBL/GenBank/DDBJ databases">
        <title>A dynamic microbial community with high functional redundancy inhabits the cold, oxic subseafloor aquifer.</title>
        <authorList>
            <person name="Tully B.J."/>
            <person name="Wheat C.G."/>
            <person name="Glazer B.T."/>
            <person name="Huber J.A."/>
        </authorList>
    </citation>
    <scope>NUCLEOTIDE SEQUENCE [LARGE SCALE GENOMIC DNA]</scope>
</reference>
<evidence type="ECO:0000313" key="2">
    <source>
        <dbReference type="EMBL" id="PCJ23493.1"/>
    </source>
</evidence>
<evidence type="ECO:0000313" key="3">
    <source>
        <dbReference type="Proteomes" id="UP000218327"/>
    </source>
</evidence>
<keyword evidence="1" id="KW-0812">Transmembrane</keyword>
<name>A0A2A5AW26_9GAMM</name>
<feature type="transmembrane region" description="Helical" evidence="1">
    <location>
        <begin position="12"/>
        <end position="34"/>
    </location>
</feature>
<proteinExistence type="predicted"/>
<protein>
    <submittedName>
        <fullName evidence="2">Uncharacterized protein</fullName>
    </submittedName>
</protein>
<evidence type="ECO:0000256" key="1">
    <source>
        <dbReference type="SAM" id="Phobius"/>
    </source>
</evidence>
<dbReference type="AlphaFoldDB" id="A0A2A5AW26"/>
<comment type="caution">
    <text evidence="2">The sequence shown here is derived from an EMBL/GenBank/DDBJ whole genome shotgun (WGS) entry which is preliminary data.</text>
</comment>
<dbReference type="Proteomes" id="UP000218327">
    <property type="component" value="Unassembled WGS sequence"/>
</dbReference>
<gene>
    <name evidence="2" type="ORF">COA96_11625</name>
</gene>
<accession>A0A2A5AW26</accession>